<protein>
    <submittedName>
        <fullName evidence="2">Uncharacterized protein LOC113507458</fullName>
    </submittedName>
</protein>
<evidence type="ECO:0000313" key="1">
    <source>
        <dbReference type="Proteomes" id="UP000322000"/>
    </source>
</evidence>
<keyword evidence="1" id="KW-1185">Reference proteome</keyword>
<dbReference type="KEGG" id="tnl:113507458"/>
<proteinExistence type="predicted"/>
<dbReference type="RefSeq" id="XP_026746113.1">
    <property type="nucleotide sequence ID" value="XM_026890312.1"/>
</dbReference>
<sequence>MVRLALKSFPIDTLKVIGIGNTPNNKVNESCNIKLQSINSSFNISCSCLVLKELTGRLPKFPIDISLLQLPNNIALVDPMFYQPACIDIFIGADLFWDILGNEQISLGINNPKLRSSQLGWIVSGPIQAVTPDKRVHCNHSVISNDNDSVVKLLTKFWELEEIPAKPITNENECERHFLAHTTRTNTGRFCVKLPLKDSADCLGDTYKLAKKRFINLEKRLGRNPTLKSEYTNFLKENVSPGAGCMRMTDYLNKSK</sequence>
<evidence type="ECO:0000313" key="2">
    <source>
        <dbReference type="RefSeq" id="XP_026746113.1"/>
    </source>
</evidence>
<reference evidence="2" key="1">
    <citation type="submission" date="2025-08" db="UniProtKB">
        <authorList>
            <consortium name="RefSeq"/>
        </authorList>
    </citation>
    <scope>IDENTIFICATION</scope>
</reference>
<organism evidence="1 2">
    <name type="scientific">Trichoplusia ni</name>
    <name type="common">Cabbage looper</name>
    <dbReference type="NCBI Taxonomy" id="7111"/>
    <lineage>
        <taxon>Eukaryota</taxon>
        <taxon>Metazoa</taxon>
        <taxon>Ecdysozoa</taxon>
        <taxon>Arthropoda</taxon>
        <taxon>Hexapoda</taxon>
        <taxon>Insecta</taxon>
        <taxon>Pterygota</taxon>
        <taxon>Neoptera</taxon>
        <taxon>Endopterygota</taxon>
        <taxon>Lepidoptera</taxon>
        <taxon>Glossata</taxon>
        <taxon>Ditrysia</taxon>
        <taxon>Noctuoidea</taxon>
        <taxon>Noctuidae</taxon>
        <taxon>Plusiinae</taxon>
        <taxon>Trichoplusia</taxon>
    </lineage>
</organism>
<gene>
    <name evidence="2" type="primary">LOC113507458</name>
</gene>
<dbReference type="PANTHER" id="PTHR47331:SF5">
    <property type="entry name" value="RIBONUCLEASE H"/>
    <property type="match status" value="1"/>
</dbReference>
<dbReference type="AlphaFoldDB" id="A0A7E5WZ10"/>
<dbReference type="Proteomes" id="UP000322000">
    <property type="component" value="Unplaced"/>
</dbReference>
<dbReference type="GeneID" id="113507458"/>
<name>A0A7E5WZ10_TRINI</name>
<dbReference type="PANTHER" id="PTHR47331">
    <property type="entry name" value="PHD-TYPE DOMAIN-CONTAINING PROTEIN"/>
    <property type="match status" value="1"/>
</dbReference>
<dbReference type="InParanoid" id="A0A7E5WZ10"/>
<dbReference type="OrthoDB" id="8052806at2759"/>
<accession>A0A7E5WZ10</accession>